<dbReference type="HAMAP" id="MF_01331_B">
    <property type="entry name" value="Ribosomal_uL22_B"/>
    <property type="match status" value="1"/>
</dbReference>
<evidence type="ECO:0000256" key="2">
    <source>
        <dbReference type="ARBA" id="ARBA00022730"/>
    </source>
</evidence>
<gene>
    <name evidence="7" type="primary">rplV</name>
    <name evidence="12" type="ORF">UV12_C0002G0020</name>
</gene>
<comment type="similarity">
    <text evidence="1 7 8">Belongs to the universal ribosomal protein uL22 family.</text>
</comment>
<evidence type="ECO:0000256" key="5">
    <source>
        <dbReference type="ARBA" id="ARBA00023274"/>
    </source>
</evidence>
<dbReference type="SUPFAM" id="SSF54843">
    <property type="entry name" value="Ribosomal protein L22"/>
    <property type="match status" value="1"/>
</dbReference>
<evidence type="ECO:0000256" key="10">
    <source>
        <dbReference type="RuleBase" id="RU004008"/>
    </source>
</evidence>
<evidence type="ECO:0000256" key="7">
    <source>
        <dbReference type="HAMAP-Rule" id="MF_01331"/>
    </source>
</evidence>
<dbReference type="InterPro" id="IPR001063">
    <property type="entry name" value="Ribosomal_uL22"/>
</dbReference>
<dbReference type="PANTHER" id="PTHR13501">
    <property type="entry name" value="CHLOROPLAST 50S RIBOSOMAL PROTEIN L22-RELATED"/>
    <property type="match status" value="1"/>
</dbReference>
<name>A0A0G1BPI1_9BACT</name>
<keyword evidence="2 7" id="KW-0699">rRNA-binding</keyword>
<dbReference type="PANTHER" id="PTHR13501:SF8">
    <property type="entry name" value="LARGE RIBOSOMAL SUBUNIT PROTEIN UL22M"/>
    <property type="match status" value="1"/>
</dbReference>
<evidence type="ECO:0000256" key="1">
    <source>
        <dbReference type="ARBA" id="ARBA00009451"/>
    </source>
</evidence>
<proteinExistence type="inferred from homology"/>
<dbReference type="InterPro" id="IPR047867">
    <property type="entry name" value="Ribosomal_uL22_bac/org-type"/>
</dbReference>
<sequence>MKAILRSYRQAPRKVRLVANLIKGKTVPRALVELDVLPKRASGPMKKLLMSAVANAKENDGVDLVNLFVKEVRVDQGTILKRSMPKSHGTAHPIHKHTSHIMIELITSADVAPSKKVAKLEEAPAKKVSKKIALAKVKAAADSAKSRRAPSTEARQAPKVKAEKKAK</sequence>
<evidence type="ECO:0000313" key="12">
    <source>
        <dbReference type="EMBL" id="KKS48171.1"/>
    </source>
</evidence>
<evidence type="ECO:0000256" key="8">
    <source>
        <dbReference type="RuleBase" id="RU004005"/>
    </source>
</evidence>
<evidence type="ECO:0000256" key="6">
    <source>
        <dbReference type="ARBA" id="ARBA00035207"/>
    </source>
</evidence>
<dbReference type="STRING" id="1618756.UV12_C0002G0020"/>
<comment type="subunit">
    <text evidence="7 9">Part of the 50S ribosomal subunit.</text>
</comment>
<dbReference type="InterPro" id="IPR005727">
    <property type="entry name" value="Ribosomal_uL22_bac/chlpt-type"/>
</dbReference>
<dbReference type="Gene3D" id="3.90.470.10">
    <property type="entry name" value="Ribosomal protein L22/L17"/>
    <property type="match status" value="1"/>
</dbReference>
<dbReference type="EMBL" id="LCDG01000002">
    <property type="protein sequence ID" value="KKS48171.1"/>
    <property type="molecule type" value="Genomic_DNA"/>
</dbReference>
<keyword evidence="5 7" id="KW-0687">Ribonucleoprotein</keyword>
<dbReference type="AlphaFoldDB" id="A0A0G1BPI1"/>
<keyword evidence="4 7" id="KW-0689">Ribosomal protein</keyword>
<keyword evidence="3 7" id="KW-0694">RNA-binding</keyword>
<dbReference type="NCBIfam" id="TIGR01044">
    <property type="entry name" value="rplV_bact"/>
    <property type="match status" value="1"/>
</dbReference>
<evidence type="ECO:0000313" key="13">
    <source>
        <dbReference type="Proteomes" id="UP000034704"/>
    </source>
</evidence>
<evidence type="ECO:0000256" key="11">
    <source>
        <dbReference type="SAM" id="MobiDB-lite"/>
    </source>
</evidence>
<dbReference type="GO" id="GO:0022625">
    <property type="term" value="C:cytosolic large ribosomal subunit"/>
    <property type="evidence" value="ECO:0007669"/>
    <property type="project" value="TreeGrafter"/>
</dbReference>
<reference evidence="12 13" key="1">
    <citation type="journal article" date="2015" name="Nature">
        <title>rRNA introns, odd ribosomes, and small enigmatic genomes across a large radiation of phyla.</title>
        <authorList>
            <person name="Brown C.T."/>
            <person name="Hug L.A."/>
            <person name="Thomas B.C."/>
            <person name="Sharon I."/>
            <person name="Castelle C.J."/>
            <person name="Singh A."/>
            <person name="Wilkins M.J."/>
            <person name="Williams K.H."/>
            <person name="Banfield J.F."/>
        </authorList>
    </citation>
    <scope>NUCLEOTIDE SEQUENCE [LARGE SCALE GENOMIC DNA]</scope>
</reference>
<dbReference type="GO" id="GO:0019843">
    <property type="term" value="F:rRNA binding"/>
    <property type="evidence" value="ECO:0007669"/>
    <property type="project" value="UniProtKB-UniRule"/>
</dbReference>
<accession>A0A0G1BPI1</accession>
<dbReference type="Pfam" id="PF00237">
    <property type="entry name" value="Ribosomal_L22"/>
    <property type="match status" value="1"/>
</dbReference>
<feature type="region of interest" description="Disordered" evidence="11">
    <location>
        <begin position="139"/>
        <end position="167"/>
    </location>
</feature>
<comment type="function">
    <text evidence="7">The globular domain of the protein is located near the polypeptide exit tunnel on the outside of the subunit, while an extended beta-hairpin is found that lines the wall of the exit tunnel in the center of the 70S ribosome.</text>
</comment>
<dbReference type="GO" id="GO:0006412">
    <property type="term" value="P:translation"/>
    <property type="evidence" value="ECO:0007669"/>
    <property type="project" value="UniProtKB-UniRule"/>
</dbReference>
<evidence type="ECO:0000256" key="9">
    <source>
        <dbReference type="RuleBase" id="RU004006"/>
    </source>
</evidence>
<evidence type="ECO:0000256" key="3">
    <source>
        <dbReference type="ARBA" id="ARBA00022884"/>
    </source>
</evidence>
<evidence type="ECO:0000256" key="4">
    <source>
        <dbReference type="ARBA" id="ARBA00022980"/>
    </source>
</evidence>
<protein>
    <recommendedName>
        <fullName evidence="6 7">Large ribosomal subunit protein uL22</fullName>
    </recommendedName>
</protein>
<dbReference type="InterPro" id="IPR036394">
    <property type="entry name" value="Ribosomal_uL22_sf"/>
</dbReference>
<comment type="caution">
    <text evidence="12">The sequence shown here is derived from an EMBL/GenBank/DDBJ whole genome shotgun (WGS) entry which is preliminary data.</text>
</comment>
<comment type="function">
    <text evidence="7 10">This protein binds specifically to 23S rRNA; its binding is stimulated by other ribosomal proteins, e.g., L4, L17, and L20. It is important during the early stages of 50S assembly. It makes multiple contacts with different domains of the 23S rRNA in the assembled 50S subunit and ribosome.</text>
</comment>
<organism evidence="12 13">
    <name type="scientific">Candidatus Nomurabacteria bacterium GW2011_GWC2_42_20</name>
    <dbReference type="NCBI Taxonomy" id="1618756"/>
    <lineage>
        <taxon>Bacteria</taxon>
        <taxon>Candidatus Nomuraibacteriota</taxon>
    </lineage>
</organism>
<dbReference type="Proteomes" id="UP000034704">
    <property type="component" value="Unassembled WGS sequence"/>
</dbReference>
<dbReference type="GO" id="GO:0003735">
    <property type="term" value="F:structural constituent of ribosome"/>
    <property type="evidence" value="ECO:0007669"/>
    <property type="project" value="InterPro"/>
</dbReference>